<sequence length="89" mass="9983">MFIDDHRGEHGVEAICKVLPIAPSTYHHHQAVLREPSRASLRAQRDADLSLKIASCWAASGKRYGAVKVWYDLVAQAKVHHDRISKPQS</sequence>
<dbReference type="Proteomes" id="UP000613255">
    <property type="component" value="Unassembled WGS sequence"/>
</dbReference>
<dbReference type="EMBL" id="JAEIJD010000021">
    <property type="protein sequence ID" value="MBI6630992.1"/>
    <property type="molecule type" value="Genomic_DNA"/>
</dbReference>
<proteinExistence type="predicted"/>
<evidence type="ECO:0008006" key="3">
    <source>
        <dbReference type="Google" id="ProtNLM"/>
    </source>
</evidence>
<name>A0A934HSI6_9RHOB</name>
<comment type="caution">
    <text evidence="1">The sequence shown here is derived from an EMBL/GenBank/DDBJ whole genome shotgun (WGS) entry which is preliminary data.</text>
</comment>
<evidence type="ECO:0000313" key="1">
    <source>
        <dbReference type="EMBL" id="MBI6630992.1"/>
    </source>
</evidence>
<dbReference type="AlphaFoldDB" id="A0A934HSI6"/>
<reference evidence="1" key="1">
    <citation type="submission" date="2020-12" db="EMBL/GenBank/DDBJ databases">
        <title>Pontibaca salina gen. nov., sp. nov., isolated from marine sediment.</title>
        <authorList>
            <person name="Bo J."/>
            <person name="Wang S."/>
            <person name="Song X."/>
            <person name="Du Z."/>
        </authorList>
    </citation>
    <scope>NUCLEOTIDE SEQUENCE</scope>
    <source>
        <strain evidence="1">S1109L</strain>
    </source>
</reference>
<organism evidence="1 2">
    <name type="scientific">Pontibaca salina</name>
    <dbReference type="NCBI Taxonomy" id="2795731"/>
    <lineage>
        <taxon>Bacteria</taxon>
        <taxon>Pseudomonadati</taxon>
        <taxon>Pseudomonadota</taxon>
        <taxon>Alphaproteobacteria</taxon>
        <taxon>Rhodobacterales</taxon>
        <taxon>Roseobacteraceae</taxon>
        <taxon>Pontibaca</taxon>
    </lineage>
</organism>
<protein>
    <recommendedName>
        <fullName evidence="3">Transposase</fullName>
    </recommendedName>
</protein>
<gene>
    <name evidence="1" type="ORF">JAO82_14015</name>
</gene>
<accession>A0A934HSI6</accession>
<keyword evidence="2" id="KW-1185">Reference proteome</keyword>
<evidence type="ECO:0000313" key="2">
    <source>
        <dbReference type="Proteomes" id="UP000613255"/>
    </source>
</evidence>